<dbReference type="FunFam" id="3.40.1440.10:FF:000001">
    <property type="entry name" value="UvrABC system protein C"/>
    <property type="match status" value="1"/>
</dbReference>
<evidence type="ECO:0000313" key="10">
    <source>
        <dbReference type="EMBL" id="ACZ08013.1"/>
    </source>
</evidence>
<evidence type="ECO:0000256" key="2">
    <source>
        <dbReference type="ARBA" id="ARBA00022763"/>
    </source>
</evidence>
<dbReference type="InterPro" id="IPR047296">
    <property type="entry name" value="GIY-YIG_UvrC_Cho"/>
</dbReference>
<feature type="domain" description="GIY-YIG" evidence="8">
    <location>
        <begin position="15"/>
        <end position="94"/>
    </location>
</feature>
<dbReference type="InterPro" id="IPR004791">
    <property type="entry name" value="UvrC"/>
</dbReference>
<keyword evidence="1 6" id="KW-0963">Cytoplasm</keyword>
<feature type="domain" description="UvrC family homology region profile" evidence="9">
    <location>
        <begin position="267"/>
        <end position="477"/>
    </location>
</feature>
<dbReference type="STRING" id="526218.Sterm_1145"/>
<comment type="function">
    <text evidence="6">The UvrABC repair system catalyzes the recognition and processing of DNA lesions. UvrC both incises the 5' and 3' sides of the lesion. The N-terminal half is responsible for the 3' incision and the C-terminal half is responsible for the 5' incision.</text>
</comment>
<dbReference type="GO" id="GO:0006289">
    <property type="term" value="P:nucleotide-excision repair"/>
    <property type="evidence" value="ECO:0007669"/>
    <property type="project" value="UniProtKB-UniRule"/>
</dbReference>
<organism evidence="10 11">
    <name type="scientific">Sebaldella termitidis (strain ATCC 33386 / NCTC 11300)</name>
    <dbReference type="NCBI Taxonomy" id="526218"/>
    <lineage>
        <taxon>Bacteria</taxon>
        <taxon>Fusobacteriati</taxon>
        <taxon>Fusobacteriota</taxon>
        <taxon>Fusobacteriia</taxon>
        <taxon>Fusobacteriales</taxon>
        <taxon>Leptotrichiaceae</taxon>
        <taxon>Sebaldella</taxon>
    </lineage>
</organism>
<keyword evidence="3 6" id="KW-0228">DNA excision</keyword>
<dbReference type="InterPro" id="IPR035901">
    <property type="entry name" value="GIY-YIG_endonuc_sf"/>
</dbReference>
<comment type="subcellular location">
    <subcellularLocation>
        <location evidence="6">Cytoplasm</location>
    </subcellularLocation>
</comment>
<dbReference type="CDD" id="cd10434">
    <property type="entry name" value="GIY-YIG_UvrC_Cho"/>
    <property type="match status" value="1"/>
</dbReference>
<dbReference type="InterPro" id="IPR000305">
    <property type="entry name" value="GIY-YIG_endonuc"/>
</dbReference>
<evidence type="ECO:0000259" key="8">
    <source>
        <dbReference type="PROSITE" id="PS50164"/>
    </source>
</evidence>
<dbReference type="InterPro" id="IPR001162">
    <property type="entry name" value="UvrC_RNase_H_dom"/>
</dbReference>
<dbReference type="KEGG" id="str:Sterm_1145"/>
<keyword evidence="2 6" id="KW-0227">DNA damage</keyword>
<dbReference type="PROSITE" id="PS50165">
    <property type="entry name" value="UVRC"/>
    <property type="match status" value="1"/>
</dbReference>
<dbReference type="Proteomes" id="UP000000845">
    <property type="component" value="Chromosome"/>
</dbReference>
<dbReference type="PROSITE" id="PS50151">
    <property type="entry name" value="UVR"/>
    <property type="match status" value="1"/>
</dbReference>
<dbReference type="SUPFAM" id="SSF82771">
    <property type="entry name" value="GIY-YIG endonuclease"/>
    <property type="match status" value="1"/>
</dbReference>
<dbReference type="InterPro" id="IPR038476">
    <property type="entry name" value="UvrC_RNase_H_dom_sf"/>
</dbReference>
<dbReference type="Pfam" id="PF22920">
    <property type="entry name" value="UvrC_RNaseH"/>
    <property type="match status" value="1"/>
</dbReference>
<dbReference type="HOGENOM" id="CLU_014841_3_2_0"/>
<protein>
    <recommendedName>
        <fullName evidence="6">UvrABC system protein C</fullName>
        <shortName evidence="6">Protein UvrC</shortName>
    </recommendedName>
    <alternativeName>
        <fullName evidence="6">Excinuclease ABC subunit C</fullName>
    </alternativeName>
</protein>
<dbReference type="Pfam" id="PF14520">
    <property type="entry name" value="HHH_5"/>
    <property type="match status" value="1"/>
</dbReference>
<sequence>MNNIEPPVKLNEIPLNPGTYIMKNEKGRVIYVGKAKNLRNRVSSYFKNISSHTVKTLELVKNIRSIEFFICQNEVEALILENNLIKKHKPKYNIMLKDEKTYPYIKISKEAFPKIEIVRSTKKLDSKEAEYFGPYPMGIYFAVKSLLKIFPIRDCNRNMEKQYDRPCLKYYMNLCTGPCVYKDSVTEYNENVNNFRNFLKGHQNKILGSLEARMKEFSENMEFERAIREREKIVSLKKLLQNQVIEYSKEIDEDVFVIDQIGEKSFICVLDIREGKIINKNHIYVSLENVQEDDLFHRIFTAYYEKRNIPKNIILDKKYEEDGDLIKGWVKAEKNKDVKLYFPSIDSRRKQLLEMGYLNLNEEVEKYFKQKKILEEGLAKLKIELNLRKLPRRIDCFDISNIQGKDAVAAMTVAIDGNPDPSKYRHFKIQTKDTPDDFHMMREALTRRYSKIPDEEFPELILIDGGKGQLGVATEVIDSIDKSHLVDIISIAKREEEIFKSREREPYIFSKSDEALKILQRIRDEAHRFGITYHRKLRSKRNVKSFLDDIYGIGPKRKKELINKFGTMKNIKEASIEELRKIVPEDIAIKIKES</sequence>
<dbReference type="RefSeq" id="WP_012860609.1">
    <property type="nucleotide sequence ID" value="NC_013517.1"/>
</dbReference>
<comment type="similarity">
    <text evidence="6">Belongs to the UvrC family.</text>
</comment>
<name>D1AFX8_SEBTE</name>
<dbReference type="EMBL" id="CP001739">
    <property type="protein sequence ID" value="ACZ08013.1"/>
    <property type="molecule type" value="Genomic_DNA"/>
</dbReference>
<dbReference type="AlphaFoldDB" id="D1AFX8"/>
<dbReference type="Gene3D" id="3.30.420.340">
    <property type="entry name" value="UvrC, RNAse H endonuclease domain"/>
    <property type="match status" value="1"/>
</dbReference>
<dbReference type="HAMAP" id="MF_00203">
    <property type="entry name" value="UvrC"/>
    <property type="match status" value="1"/>
</dbReference>
<dbReference type="Pfam" id="PF08459">
    <property type="entry name" value="UvrC_RNaseH_dom"/>
    <property type="match status" value="1"/>
</dbReference>
<dbReference type="SUPFAM" id="SSF46600">
    <property type="entry name" value="C-terminal UvrC-binding domain of UvrB"/>
    <property type="match status" value="1"/>
</dbReference>
<dbReference type="Pfam" id="PF01541">
    <property type="entry name" value="GIY-YIG"/>
    <property type="match status" value="1"/>
</dbReference>
<dbReference type="GO" id="GO:0005737">
    <property type="term" value="C:cytoplasm"/>
    <property type="evidence" value="ECO:0007669"/>
    <property type="project" value="UniProtKB-SubCell"/>
</dbReference>
<dbReference type="NCBIfam" id="TIGR00194">
    <property type="entry name" value="uvrC"/>
    <property type="match status" value="1"/>
</dbReference>
<dbReference type="PROSITE" id="PS50164">
    <property type="entry name" value="GIY_YIG"/>
    <property type="match status" value="1"/>
</dbReference>
<keyword evidence="11" id="KW-1185">Reference proteome</keyword>
<dbReference type="GO" id="GO:0009432">
    <property type="term" value="P:SOS response"/>
    <property type="evidence" value="ECO:0007669"/>
    <property type="project" value="UniProtKB-UniRule"/>
</dbReference>
<dbReference type="SUPFAM" id="SSF47781">
    <property type="entry name" value="RuvA domain 2-like"/>
    <property type="match status" value="1"/>
</dbReference>
<dbReference type="Gene3D" id="4.10.860.10">
    <property type="entry name" value="UVR domain"/>
    <property type="match status" value="1"/>
</dbReference>
<reference evidence="11" key="1">
    <citation type="submission" date="2009-09" db="EMBL/GenBank/DDBJ databases">
        <title>The complete chromosome of Sebaldella termitidis ATCC 33386.</title>
        <authorList>
            <consortium name="US DOE Joint Genome Institute (JGI-PGF)"/>
            <person name="Lucas S."/>
            <person name="Copeland A."/>
            <person name="Lapidus A."/>
            <person name="Glavina del Rio T."/>
            <person name="Dalin E."/>
            <person name="Tice H."/>
            <person name="Bruce D."/>
            <person name="Goodwin L."/>
            <person name="Pitluck S."/>
            <person name="Kyrpides N."/>
            <person name="Mavromatis K."/>
            <person name="Ivanova N."/>
            <person name="Mikhailova N."/>
            <person name="Sims D."/>
            <person name="Meincke L."/>
            <person name="Brettin T."/>
            <person name="Detter J.C."/>
            <person name="Han C."/>
            <person name="Larimer F."/>
            <person name="Land M."/>
            <person name="Hauser L."/>
            <person name="Markowitz V."/>
            <person name="Cheng J.F."/>
            <person name="Hugenholtz P."/>
            <person name="Woyke T."/>
            <person name="Wu D."/>
            <person name="Eisen J.A."/>
        </authorList>
    </citation>
    <scope>NUCLEOTIDE SEQUENCE [LARGE SCALE GENOMIC DNA]</scope>
    <source>
        <strain evidence="11">ATCC 33386 / NCTC 11300</strain>
    </source>
</reference>
<dbReference type="InterPro" id="IPR036876">
    <property type="entry name" value="UVR_dom_sf"/>
</dbReference>
<comment type="subunit">
    <text evidence="6">Interacts with UvrB in an incision complex.</text>
</comment>
<dbReference type="SMART" id="SM00465">
    <property type="entry name" value="GIYc"/>
    <property type="match status" value="1"/>
</dbReference>
<reference evidence="10 11" key="2">
    <citation type="journal article" date="2010" name="Stand. Genomic Sci.">
        <title>Complete genome sequence of Sebaldella termitidis type strain (NCTC 11300).</title>
        <authorList>
            <person name="Harmon-Smith M."/>
            <person name="Celia L."/>
            <person name="Chertkov O."/>
            <person name="Lapidus A."/>
            <person name="Copeland A."/>
            <person name="Glavina Del Rio T."/>
            <person name="Nolan M."/>
            <person name="Lucas S."/>
            <person name="Tice H."/>
            <person name="Cheng J.F."/>
            <person name="Han C."/>
            <person name="Detter J.C."/>
            <person name="Bruce D."/>
            <person name="Goodwin L."/>
            <person name="Pitluck S."/>
            <person name="Pati A."/>
            <person name="Liolios K."/>
            <person name="Ivanova N."/>
            <person name="Mavromatis K."/>
            <person name="Mikhailova N."/>
            <person name="Chen A."/>
            <person name="Palaniappan K."/>
            <person name="Land M."/>
            <person name="Hauser L."/>
            <person name="Chang Y.J."/>
            <person name="Jeffries C.D."/>
            <person name="Brettin T."/>
            <person name="Goker M."/>
            <person name="Beck B."/>
            <person name="Bristow J."/>
            <person name="Eisen J.A."/>
            <person name="Markowitz V."/>
            <person name="Hugenholtz P."/>
            <person name="Kyrpides N.C."/>
            <person name="Klenk H.P."/>
            <person name="Chen F."/>
        </authorList>
    </citation>
    <scope>NUCLEOTIDE SEQUENCE [LARGE SCALE GENOMIC DNA]</scope>
    <source>
        <strain evidence="11">ATCC 33386 / NCTC 11300</strain>
    </source>
</reference>
<evidence type="ECO:0000256" key="5">
    <source>
        <dbReference type="ARBA" id="ARBA00023204"/>
    </source>
</evidence>
<evidence type="ECO:0000256" key="1">
    <source>
        <dbReference type="ARBA" id="ARBA00022490"/>
    </source>
</evidence>
<dbReference type="InterPro" id="IPR001943">
    <property type="entry name" value="UVR_dom"/>
</dbReference>
<evidence type="ECO:0000259" key="7">
    <source>
        <dbReference type="PROSITE" id="PS50151"/>
    </source>
</evidence>
<evidence type="ECO:0000256" key="6">
    <source>
        <dbReference type="HAMAP-Rule" id="MF_00203"/>
    </source>
</evidence>
<dbReference type="GO" id="GO:0009381">
    <property type="term" value="F:excinuclease ABC activity"/>
    <property type="evidence" value="ECO:0007669"/>
    <property type="project" value="UniProtKB-UniRule"/>
</dbReference>
<evidence type="ECO:0000256" key="3">
    <source>
        <dbReference type="ARBA" id="ARBA00022769"/>
    </source>
</evidence>
<feature type="domain" description="UVR" evidence="7">
    <location>
        <begin position="204"/>
        <end position="239"/>
    </location>
</feature>
<dbReference type="GO" id="GO:0009380">
    <property type="term" value="C:excinuclease repair complex"/>
    <property type="evidence" value="ECO:0007669"/>
    <property type="project" value="InterPro"/>
</dbReference>
<dbReference type="Gene3D" id="3.40.1440.10">
    <property type="entry name" value="GIY-YIG endonuclease"/>
    <property type="match status" value="1"/>
</dbReference>
<evidence type="ECO:0000256" key="4">
    <source>
        <dbReference type="ARBA" id="ARBA00022881"/>
    </source>
</evidence>
<evidence type="ECO:0000313" key="11">
    <source>
        <dbReference type="Proteomes" id="UP000000845"/>
    </source>
</evidence>
<accession>D1AFX8</accession>
<keyword evidence="5 6" id="KW-0234">DNA repair</keyword>
<dbReference type="PANTHER" id="PTHR30562">
    <property type="entry name" value="UVRC/OXIDOREDUCTASE"/>
    <property type="match status" value="1"/>
</dbReference>
<dbReference type="Gene3D" id="1.10.150.20">
    <property type="entry name" value="5' to 3' exonuclease, C-terminal subdomain"/>
    <property type="match status" value="1"/>
</dbReference>
<keyword evidence="4 6" id="KW-0267">Excision nuclease</keyword>
<dbReference type="InterPro" id="IPR050066">
    <property type="entry name" value="UvrABC_protein_C"/>
</dbReference>
<proteinExistence type="inferred from homology"/>
<dbReference type="GO" id="GO:0003677">
    <property type="term" value="F:DNA binding"/>
    <property type="evidence" value="ECO:0007669"/>
    <property type="project" value="UniProtKB-UniRule"/>
</dbReference>
<dbReference type="eggNOG" id="COG0322">
    <property type="taxonomic scope" value="Bacteria"/>
</dbReference>
<gene>
    <name evidence="6" type="primary">uvrC</name>
    <name evidence="10" type="ordered locus">Sterm_1145</name>
</gene>
<evidence type="ECO:0000259" key="9">
    <source>
        <dbReference type="PROSITE" id="PS50165"/>
    </source>
</evidence>
<keyword evidence="6" id="KW-0742">SOS response</keyword>
<dbReference type="InterPro" id="IPR010994">
    <property type="entry name" value="RuvA_2-like"/>
</dbReference>
<dbReference type="PANTHER" id="PTHR30562:SF1">
    <property type="entry name" value="UVRABC SYSTEM PROTEIN C"/>
    <property type="match status" value="1"/>
</dbReference>